<evidence type="ECO:0000259" key="4">
    <source>
        <dbReference type="PROSITE" id="PS50893"/>
    </source>
</evidence>
<dbReference type="Proteomes" id="UP000183995">
    <property type="component" value="Unassembled WGS sequence"/>
</dbReference>
<keyword evidence="1" id="KW-0677">Repeat</keyword>
<protein>
    <submittedName>
        <fullName evidence="5">ATPase components of ABC transporters with duplicated ATPase domains</fullName>
    </submittedName>
</protein>
<feature type="domain" description="ABC transporter" evidence="4">
    <location>
        <begin position="2"/>
        <end position="252"/>
    </location>
</feature>
<dbReference type="Gene3D" id="3.40.50.300">
    <property type="entry name" value="P-loop containing nucleotide triphosphate hydrolases"/>
    <property type="match status" value="2"/>
</dbReference>
<sequence>MITVNNLSLQYGGTPLFSRVDLRFTAGNCYGVIGANGSGKSTFLKILAGELEPSTGNVEIKQKVRMSVLKQDQNMYDDYKVIETVIMGNMRLYECGREKDAIYNKEDFSDADGIRAAELEEEFAELGGWEAESNASQLLQGLGIATSYHEYKMSDMDPRQKVKVLLAQALFGTPDIILLDEPTNNLDVNSVVWLEDFLLDYEGTVIVVSHDRYFLNTVCTHIVDIDYNKIRMYVGNYDFWYDASQMMQRLAKEQNKKSEDKIRDLEEFIRRFSANKSKSRQATSRRKLLDKLTLEEIPASSRRYPWVGFTMAREPGKDRLFVTEVSKTIDGAKILDNVSFIMGRDDKIAFIGANEIAITTMFKILAGELEPDEGSVKWGVSTTQAYFPKDNSAYFNECDLDLMDWMRQFSEDKRESYLRTFLGRMLFSGDDVYKQVKVLSGGEKVRCMLSKMMLSGANVLMFDQPTNHLDLESIAALNNGMDDFKGNIIFTTHDHQLIQTVANRIVEFTDGGKIVDRTMTYDEYIELKRTQAAE</sequence>
<evidence type="ECO:0000256" key="2">
    <source>
        <dbReference type="ARBA" id="ARBA00022741"/>
    </source>
</evidence>
<proteinExistence type="predicted"/>
<name>A0A1M5WLW4_9FIRM</name>
<dbReference type="PANTHER" id="PTHR42855">
    <property type="entry name" value="ABC TRANSPORTER ATP-BINDING SUBUNIT"/>
    <property type="match status" value="1"/>
</dbReference>
<dbReference type="GO" id="GO:0005524">
    <property type="term" value="F:ATP binding"/>
    <property type="evidence" value="ECO:0007669"/>
    <property type="project" value="UniProtKB-KW"/>
</dbReference>
<dbReference type="SMART" id="SM00382">
    <property type="entry name" value="AAA"/>
    <property type="match status" value="2"/>
</dbReference>
<dbReference type="PROSITE" id="PS50893">
    <property type="entry name" value="ABC_TRANSPORTER_2"/>
    <property type="match status" value="2"/>
</dbReference>
<evidence type="ECO:0000313" key="5">
    <source>
        <dbReference type="EMBL" id="SHH88164.1"/>
    </source>
</evidence>
<evidence type="ECO:0000313" key="6">
    <source>
        <dbReference type="Proteomes" id="UP000183995"/>
    </source>
</evidence>
<dbReference type="InterPro" id="IPR027417">
    <property type="entry name" value="P-loop_NTPase"/>
</dbReference>
<dbReference type="PANTHER" id="PTHR42855:SF2">
    <property type="entry name" value="DRUG RESISTANCE ABC TRANSPORTER,ATP-BINDING PROTEIN"/>
    <property type="match status" value="1"/>
</dbReference>
<dbReference type="InterPro" id="IPR051309">
    <property type="entry name" value="ABCF_ATPase"/>
</dbReference>
<organism evidence="5 6">
    <name type="scientific">Sporobacter termitidis DSM 10068</name>
    <dbReference type="NCBI Taxonomy" id="1123282"/>
    <lineage>
        <taxon>Bacteria</taxon>
        <taxon>Bacillati</taxon>
        <taxon>Bacillota</taxon>
        <taxon>Clostridia</taxon>
        <taxon>Eubacteriales</taxon>
        <taxon>Oscillospiraceae</taxon>
        <taxon>Sporobacter</taxon>
    </lineage>
</organism>
<dbReference type="CDD" id="cd03221">
    <property type="entry name" value="ABCF_EF-3"/>
    <property type="match status" value="2"/>
</dbReference>
<reference evidence="5 6" key="1">
    <citation type="submission" date="2016-11" db="EMBL/GenBank/DDBJ databases">
        <authorList>
            <person name="Jaros S."/>
            <person name="Januszkiewicz K."/>
            <person name="Wedrychowicz H."/>
        </authorList>
    </citation>
    <scope>NUCLEOTIDE SEQUENCE [LARGE SCALE GENOMIC DNA]</scope>
    <source>
        <strain evidence="5 6">DSM 10068</strain>
    </source>
</reference>
<dbReference type="FunFam" id="3.40.50.300:FF:000070">
    <property type="entry name" value="Putative ABC transporter ATP-binding component"/>
    <property type="match status" value="1"/>
</dbReference>
<dbReference type="Pfam" id="PF00005">
    <property type="entry name" value="ABC_tran"/>
    <property type="match status" value="2"/>
</dbReference>
<accession>A0A1M5WLW4</accession>
<dbReference type="SUPFAM" id="SSF52540">
    <property type="entry name" value="P-loop containing nucleoside triphosphate hydrolases"/>
    <property type="match status" value="2"/>
</dbReference>
<feature type="domain" description="ABC transporter" evidence="4">
    <location>
        <begin position="320"/>
        <end position="527"/>
    </location>
</feature>
<evidence type="ECO:0000256" key="3">
    <source>
        <dbReference type="ARBA" id="ARBA00022840"/>
    </source>
</evidence>
<evidence type="ECO:0000256" key="1">
    <source>
        <dbReference type="ARBA" id="ARBA00022737"/>
    </source>
</evidence>
<dbReference type="AlphaFoldDB" id="A0A1M5WLW4"/>
<dbReference type="EMBL" id="FQXV01000003">
    <property type="protein sequence ID" value="SHH88164.1"/>
    <property type="molecule type" value="Genomic_DNA"/>
</dbReference>
<keyword evidence="6" id="KW-1185">Reference proteome</keyword>
<keyword evidence="3" id="KW-0067">ATP-binding</keyword>
<dbReference type="Pfam" id="PF12848">
    <property type="entry name" value="ABC_tran_Xtn"/>
    <property type="match status" value="1"/>
</dbReference>
<dbReference type="GO" id="GO:0016887">
    <property type="term" value="F:ATP hydrolysis activity"/>
    <property type="evidence" value="ECO:0007669"/>
    <property type="project" value="InterPro"/>
</dbReference>
<dbReference type="InterPro" id="IPR032781">
    <property type="entry name" value="ABC_tran_Xtn"/>
</dbReference>
<gene>
    <name evidence="5" type="ORF">SAMN02745823_01339</name>
</gene>
<dbReference type="STRING" id="1123282.SAMN02745823_01339"/>
<dbReference type="OrthoDB" id="9801441at2"/>
<dbReference type="InterPro" id="IPR003439">
    <property type="entry name" value="ABC_transporter-like_ATP-bd"/>
</dbReference>
<dbReference type="RefSeq" id="WP_073076963.1">
    <property type="nucleotide sequence ID" value="NZ_FQXV01000003.1"/>
</dbReference>
<dbReference type="InterPro" id="IPR003593">
    <property type="entry name" value="AAA+_ATPase"/>
</dbReference>
<dbReference type="FunFam" id="3.40.50.300:FF:000011">
    <property type="entry name" value="Putative ABC transporter ATP-binding component"/>
    <property type="match status" value="1"/>
</dbReference>
<keyword evidence="2" id="KW-0547">Nucleotide-binding</keyword>